<feature type="compositionally biased region" description="Basic and acidic residues" evidence="1">
    <location>
        <begin position="34"/>
        <end position="43"/>
    </location>
</feature>
<dbReference type="RefSeq" id="WP_198351816.1">
    <property type="nucleotide sequence ID" value="NZ_WPNZ01000031.1"/>
</dbReference>
<evidence type="ECO:0000256" key="1">
    <source>
        <dbReference type="SAM" id="MobiDB-lite"/>
    </source>
</evidence>
<reference evidence="2 3" key="1">
    <citation type="submission" date="2019-11" db="EMBL/GenBank/DDBJ databases">
        <title>Streptomyces typhae sp. nov., a novel endophytic actinomycete isolated from the root of cattail pollen (Typha angustifolia L.).</title>
        <authorList>
            <person name="Peng C."/>
        </authorList>
    </citation>
    <scope>NUCLEOTIDE SEQUENCE [LARGE SCALE GENOMIC DNA]</scope>
    <source>
        <strain evidence="3">p1417</strain>
    </source>
</reference>
<keyword evidence="3" id="KW-1185">Reference proteome</keyword>
<feature type="region of interest" description="Disordered" evidence="1">
    <location>
        <begin position="31"/>
        <end position="56"/>
    </location>
</feature>
<dbReference type="AlphaFoldDB" id="A0A6L6X9R4"/>
<feature type="compositionally biased region" description="Polar residues" evidence="1">
    <location>
        <begin position="44"/>
        <end position="56"/>
    </location>
</feature>
<dbReference type="Proteomes" id="UP000483802">
    <property type="component" value="Unassembled WGS sequence"/>
</dbReference>
<comment type="caution">
    <text evidence="2">The sequence shown here is derived from an EMBL/GenBank/DDBJ whole genome shotgun (WGS) entry which is preliminary data.</text>
</comment>
<organism evidence="2 3">
    <name type="scientific">Streptomyces typhae</name>
    <dbReference type="NCBI Taxonomy" id="2681492"/>
    <lineage>
        <taxon>Bacteria</taxon>
        <taxon>Bacillati</taxon>
        <taxon>Actinomycetota</taxon>
        <taxon>Actinomycetes</taxon>
        <taxon>Kitasatosporales</taxon>
        <taxon>Streptomycetaceae</taxon>
        <taxon>Streptomyces</taxon>
    </lineage>
</organism>
<proteinExistence type="predicted"/>
<evidence type="ECO:0000313" key="3">
    <source>
        <dbReference type="Proteomes" id="UP000483802"/>
    </source>
</evidence>
<protein>
    <submittedName>
        <fullName evidence="2">Uncharacterized protein</fullName>
    </submittedName>
</protein>
<name>A0A6L6X9R4_9ACTN</name>
<evidence type="ECO:0000313" key="2">
    <source>
        <dbReference type="EMBL" id="MVO90220.1"/>
    </source>
</evidence>
<sequence>MPIADFTPPPPRSSLPFEYLFVTKAVRRVQAPTETHEYKKEQGSSDGSHTYDTTAI</sequence>
<gene>
    <name evidence="2" type="ORF">GPA10_37095</name>
</gene>
<dbReference type="EMBL" id="WPNZ01000031">
    <property type="protein sequence ID" value="MVO90220.1"/>
    <property type="molecule type" value="Genomic_DNA"/>
</dbReference>
<accession>A0A6L6X9R4</accession>